<dbReference type="EMBL" id="CABFOC020000039">
    <property type="protein sequence ID" value="CAH0051190.1"/>
    <property type="molecule type" value="Genomic_DNA"/>
</dbReference>
<comment type="caution">
    <text evidence="1">The sequence shown here is derived from an EMBL/GenBank/DDBJ whole genome shotgun (WGS) entry which is preliminary data.</text>
</comment>
<dbReference type="OrthoDB" id="5147818at2759"/>
<gene>
    <name evidence="1" type="ORF">CSOL1703_00016087</name>
</gene>
<evidence type="ECO:0000313" key="2">
    <source>
        <dbReference type="Proteomes" id="UP000775872"/>
    </source>
</evidence>
<reference evidence="1 2" key="2">
    <citation type="submission" date="2021-10" db="EMBL/GenBank/DDBJ databases">
        <authorList>
            <person name="Piombo E."/>
        </authorList>
    </citation>
    <scope>NUCLEOTIDE SEQUENCE [LARGE SCALE GENOMIC DNA]</scope>
</reference>
<sequence>MASSEEEPEQPKLCIPTLVLHRICEFLCKHCEPQQVQDGTHPAAACRQSKMTLKNLCEVSKTLRFIAEPILYHYWKGTFEPQTPSARTFALSAIRFLSRLHTRPQLRTYVRALDIRDCTRDQYSRDPCIISFEEDFRVSKLKLDLAPRRCLCMDCSHRYMEIDDAKFERRAERLLIGATAPHLKSLICTSGSLKEDLDMPQLDSLRVDIRHSWPNEQAFLGNLKCLRRLSFQSSCPISSRFTLESSTTIEELSIGFGRDAWRPNALDRVQFDEPIEFAISELNHFTNLKWLSIYVEAICSTKNLEDEIGAEIDIETFIFSLPDSLEILHIDMTGERGDPEDIFRSILAASSARSFKNLKAILWSPDEMTWDTNFRIVRPETNPEGRPQWSIVIKENKKKLGQPENEFFPSLERLLAK</sequence>
<accession>A0A9P0EKY9</accession>
<dbReference type="Proteomes" id="UP000775872">
    <property type="component" value="Unassembled WGS sequence"/>
</dbReference>
<name>A0A9P0EKY9_9HYPO</name>
<reference evidence="2" key="1">
    <citation type="submission" date="2019-06" db="EMBL/GenBank/DDBJ databases">
        <authorList>
            <person name="Broberg M."/>
        </authorList>
    </citation>
    <scope>NUCLEOTIDE SEQUENCE [LARGE SCALE GENOMIC DNA]</scope>
</reference>
<dbReference type="AlphaFoldDB" id="A0A9P0EKY9"/>
<protein>
    <submittedName>
        <fullName evidence="1">Uncharacterized protein</fullName>
    </submittedName>
</protein>
<keyword evidence="2" id="KW-1185">Reference proteome</keyword>
<evidence type="ECO:0000313" key="1">
    <source>
        <dbReference type="EMBL" id="CAH0051190.1"/>
    </source>
</evidence>
<organism evidence="1 2">
    <name type="scientific">Clonostachys solani</name>
    <dbReference type="NCBI Taxonomy" id="160281"/>
    <lineage>
        <taxon>Eukaryota</taxon>
        <taxon>Fungi</taxon>
        <taxon>Dikarya</taxon>
        <taxon>Ascomycota</taxon>
        <taxon>Pezizomycotina</taxon>
        <taxon>Sordariomycetes</taxon>
        <taxon>Hypocreomycetidae</taxon>
        <taxon>Hypocreales</taxon>
        <taxon>Bionectriaceae</taxon>
        <taxon>Clonostachys</taxon>
    </lineage>
</organism>
<proteinExistence type="predicted"/>